<reference evidence="2" key="1">
    <citation type="journal article" date="2019" name="Plant Biotechnol. J.">
        <title>Genome sequencing of the Australian wild diploid species Gossypium australe highlights disease resistance and delayed gland morphogenesis.</title>
        <authorList>
            <person name="Cai Y."/>
            <person name="Cai X."/>
            <person name="Wang Q."/>
            <person name="Wang P."/>
            <person name="Zhang Y."/>
            <person name="Cai C."/>
            <person name="Xu Y."/>
            <person name="Wang K."/>
            <person name="Zhou Z."/>
            <person name="Wang C."/>
            <person name="Geng S."/>
            <person name="Li B."/>
            <person name="Dong Q."/>
            <person name="Hou Y."/>
            <person name="Wang H."/>
            <person name="Ai P."/>
            <person name="Liu Z."/>
            <person name="Yi F."/>
            <person name="Sun M."/>
            <person name="An G."/>
            <person name="Cheng J."/>
            <person name="Zhang Y."/>
            <person name="Shi Q."/>
            <person name="Xie Y."/>
            <person name="Shi X."/>
            <person name="Chang Y."/>
            <person name="Huang F."/>
            <person name="Chen Y."/>
            <person name="Hong S."/>
            <person name="Mi L."/>
            <person name="Sun Q."/>
            <person name="Zhang L."/>
            <person name="Zhou B."/>
            <person name="Peng R."/>
            <person name="Zhang X."/>
            <person name="Liu F."/>
        </authorList>
    </citation>
    <scope>NUCLEOTIDE SEQUENCE [LARGE SCALE GENOMIC DNA]</scope>
    <source>
        <strain evidence="2">cv. PA1801</strain>
    </source>
</reference>
<evidence type="ECO:0000313" key="2">
    <source>
        <dbReference type="Proteomes" id="UP000325315"/>
    </source>
</evidence>
<proteinExistence type="predicted"/>
<sequence length="108" mass="11894">MAYSTGVSCGHMGVPLDHTGSGNDVLAKIAEIQLGVSLEGNKEELFWEQRAHVNWLKNSDCNISFLHKATRNNIAGLENGEGSWVTKKAETLRITSNYFMDMFTACEG</sequence>
<dbReference type="AlphaFoldDB" id="A0A5B6WPW9"/>
<gene>
    <name evidence="1" type="ORF">EPI10_006050</name>
</gene>
<keyword evidence="2" id="KW-1185">Reference proteome</keyword>
<evidence type="ECO:0000313" key="1">
    <source>
        <dbReference type="EMBL" id="KAA3483929.1"/>
    </source>
</evidence>
<comment type="caution">
    <text evidence="1">The sequence shown here is derived from an EMBL/GenBank/DDBJ whole genome shotgun (WGS) entry which is preliminary data.</text>
</comment>
<dbReference type="OrthoDB" id="1001975at2759"/>
<protein>
    <submittedName>
        <fullName evidence="1">Putative Transposon TX1</fullName>
    </submittedName>
</protein>
<dbReference type="Proteomes" id="UP000325315">
    <property type="component" value="Unassembled WGS sequence"/>
</dbReference>
<dbReference type="EMBL" id="SMMG02000002">
    <property type="protein sequence ID" value="KAA3483929.1"/>
    <property type="molecule type" value="Genomic_DNA"/>
</dbReference>
<name>A0A5B6WPW9_9ROSI</name>
<accession>A0A5B6WPW9</accession>
<organism evidence="1 2">
    <name type="scientific">Gossypium australe</name>
    <dbReference type="NCBI Taxonomy" id="47621"/>
    <lineage>
        <taxon>Eukaryota</taxon>
        <taxon>Viridiplantae</taxon>
        <taxon>Streptophyta</taxon>
        <taxon>Embryophyta</taxon>
        <taxon>Tracheophyta</taxon>
        <taxon>Spermatophyta</taxon>
        <taxon>Magnoliopsida</taxon>
        <taxon>eudicotyledons</taxon>
        <taxon>Gunneridae</taxon>
        <taxon>Pentapetalae</taxon>
        <taxon>rosids</taxon>
        <taxon>malvids</taxon>
        <taxon>Malvales</taxon>
        <taxon>Malvaceae</taxon>
        <taxon>Malvoideae</taxon>
        <taxon>Gossypium</taxon>
    </lineage>
</organism>